<dbReference type="AlphaFoldDB" id="A0A3S9N1E8"/>
<dbReference type="PANTHER" id="PTHR10963:SF55">
    <property type="entry name" value="GLYCOSIDE HYDROLASE FAMILY 16 PROTEIN"/>
    <property type="match status" value="1"/>
</dbReference>
<dbReference type="Gene3D" id="2.60.120.200">
    <property type="match status" value="1"/>
</dbReference>
<feature type="domain" description="GH16" evidence="4">
    <location>
        <begin position="175"/>
        <end position="441"/>
    </location>
</feature>
<dbReference type="NCBIfam" id="TIGR04183">
    <property type="entry name" value="Por_Secre_tail"/>
    <property type="match status" value="1"/>
</dbReference>
<dbReference type="GO" id="GO:0005975">
    <property type="term" value="P:carbohydrate metabolic process"/>
    <property type="evidence" value="ECO:0007669"/>
    <property type="project" value="InterPro"/>
</dbReference>
<dbReference type="Gene3D" id="2.60.120.260">
    <property type="entry name" value="Galactose-binding domain-like"/>
    <property type="match status" value="1"/>
</dbReference>
<evidence type="ECO:0000313" key="6">
    <source>
        <dbReference type="Proteomes" id="UP000279600"/>
    </source>
</evidence>
<evidence type="ECO:0000256" key="2">
    <source>
        <dbReference type="ARBA" id="ARBA00022729"/>
    </source>
</evidence>
<protein>
    <submittedName>
        <fullName evidence="5">Glycosyl hydrolase family protein</fullName>
    </submittedName>
</protein>
<feature type="signal peptide" evidence="3">
    <location>
        <begin position="1"/>
        <end position="18"/>
    </location>
</feature>
<dbReference type="GO" id="GO:0004553">
    <property type="term" value="F:hydrolase activity, hydrolyzing O-glycosyl compounds"/>
    <property type="evidence" value="ECO:0007669"/>
    <property type="project" value="InterPro"/>
</dbReference>
<dbReference type="KEGG" id="noj:EJ995_01255"/>
<dbReference type="CDD" id="cd08023">
    <property type="entry name" value="GH16_laminarinase_like"/>
    <property type="match status" value="1"/>
</dbReference>
<name>A0A3S9N1E8_9FLAO</name>
<evidence type="ECO:0000256" key="3">
    <source>
        <dbReference type="SAM" id="SignalP"/>
    </source>
</evidence>
<dbReference type="PANTHER" id="PTHR10963">
    <property type="entry name" value="GLYCOSYL HYDROLASE-RELATED"/>
    <property type="match status" value="1"/>
</dbReference>
<feature type="chain" id="PRO_5019308595" evidence="3">
    <location>
        <begin position="19"/>
        <end position="520"/>
    </location>
</feature>
<evidence type="ECO:0000313" key="5">
    <source>
        <dbReference type="EMBL" id="AZQ45133.1"/>
    </source>
</evidence>
<reference evidence="5 6" key="1">
    <citation type="submission" date="2018-12" db="EMBL/GenBank/DDBJ databases">
        <title>Complete genome of Nonlabens sp. MJ115.</title>
        <authorList>
            <person name="Choi H.S."/>
            <person name="Jung J."/>
        </authorList>
    </citation>
    <scope>NUCLEOTIDE SEQUENCE [LARGE SCALE GENOMIC DNA]</scope>
    <source>
        <strain evidence="5 6">MJ115</strain>
    </source>
</reference>
<dbReference type="InterPro" id="IPR050546">
    <property type="entry name" value="Glycosyl_Hydrlase_16"/>
</dbReference>
<dbReference type="Proteomes" id="UP000279600">
    <property type="component" value="Chromosome"/>
</dbReference>
<gene>
    <name evidence="5" type="ORF">EJ995_01255</name>
</gene>
<dbReference type="Pfam" id="PF18962">
    <property type="entry name" value="Por_Secre_tail"/>
    <property type="match status" value="1"/>
</dbReference>
<proteinExistence type="inferred from homology"/>
<dbReference type="Pfam" id="PF00722">
    <property type="entry name" value="Glyco_hydro_16"/>
    <property type="match status" value="1"/>
</dbReference>
<dbReference type="EMBL" id="CP034549">
    <property type="protein sequence ID" value="AZQ45133.1"/>
    <property type="molecule type" value="Genomic_DNA"/>
</dbReference>
<dbReference type="PROSITE" id="PS51762">
    <property type="entry name" value="GH16_2"/>
    <property type="match status" value="1"/>
</dbReference>
<dbReference type="InterPro" id="IPR026444">
    <property type="entry name" value="Secre_tail"/>
</dbReference>
<accession>A0A3S9N1E8</accession>
<organism evidence="5 6">
    <name type="scientific">Nonlabens ponticola</name>
    <dbReference type="NCBI Taxonomy" id="2496866"/>
    <lineage>
        <taxon>Bacteria</taxon>
        <taxon>Pseudomonadati</taxon>
        <taxon>Bacteroidota</taxon>
        <taxon>Flavobacteriia</taxon>
        <taxon>Flavobacteriales</taxon>
        <taxon>Flavobacteriaceae</taxon>
        <taxon>Nonlabens</taxon>
    </lineage>
</organism>
<keyword evidence="6" id="KW-1185">Reference proteome</keyword>
<dbReference type="OrthoDB" id="9809583at2"/>
<keyword evidence="5" id="KW-0378">Hydrolase</keyword>
<keyword evidence="2 3" id="KW-0732">Signal</keyword>
<evidence type="ECO:0000256" key="1">
    <source>
        <dbReference type="ARBA" id="ARBA00006865"/>
    </source>
</evidence>
<dbReference type="InterPro" id="IPR013320">
    <property type="entry name" value="ConA-like_dom_sf"/>
</dbReference>
<evidence type="ECO:0000259" key="4">
    <source>
        <dbReference type="PROSITE" id="PS51762"/>
    </source>
</evidence>
<dbReference type="SUPFAM" id="SSF49899">
    <property type="entry name" value="Concanavalin A-like lectins/glucanases"/>
    <property type="match status" value="1"/>
</dbReference>
<sequence>MRFLPLSVLFLSSIFSTAQEMPLDFDDQRDQFIGFSGSTFSVITDPDDADNDVGRFENNGEIAQGFFLDLNRPIDLSTNQRIDFQFYSIDNNSHTVLVKLERGNAPDVEVQTTTSAAANSWQELSVDFSNAQYSNGSGVVNANGSYNRITLFINIGENTAGTYYLDDIIDGSTVSDPDPDPVDVVYDRLVWSDEFDSTSKDAIDSNKWFHQTQLPAGGSWYNGEIQHYTDRIENSYVENGFLHIVAQRERFTDQNQTKDFTSARLNSKFAFTYGRVDVRAKLPSGEGTWPAIWTLGKNINEDGGFWDEQYGTANWPACGEIDIMEHGLGQTNHVSSALHTPCDQCSGNTKNFKSTVLSDVSENFHVYSVNWSPEKIVFMIDGDPFYTYNPTVKDAGTWPFDADQYLLLNVALGGISGAVEPSFSRGEMMIDYVRVYQESTASIDDLDVMTVKLYPNPASNSVQVKANAELTTIELYNIAGSRINTTIENSSIDVSNLSSGLYFIRVVSQQGSQVLELIVE</sequence>
<comment type="similarity">
    <text evidence="1">Belongs to the glycosyl hydrolase 16 family.</text>
</comment>
<dbReference type="InterPro" id="IPR000757">
    <property type="entry name" value="Beta-glucanase-like"/>
</dbReference>